<evidence type="ECO:0000313" key="2">
    <source>
        <dbReference type="EMBL" id="MXV14394.1"/>
    </source>
</evidence>
<accession>A0A7K1XTU2</accession>
<keyword evidence="3" id="KW-1185">Reference proteome</keyword>
<protein>
    <submittedName>
        <fullName evidence="2">Cupin domain-containing protein</fullName>
    </submittedName>
</protein>
<dbReference type="Proteomes" id="UP000451233">
    <property type="component" value="Unassembled WGS sequence"/>
</dbReference>
<dbReference type="RefSeq" id="WP_160905368.1">
    <property type="nucleotide sequence ID" value="NZ_WVHS01000001.1"/>
</dbReference>
<dbReference type="Pfam" id="PF07883">
    <property type="entry name" value="Cupin_2"/>
    <property type="match status" value="1"/>
</dbReference>
<sequence length="121" mass="13416">MVLPENVFSTATVIPYKWGADCLGWNFIQQPGAAVKQERMPPGTSEILHYHEFAQQFFFILAGTAVFEVDGIETIVGKQQGFSVLPGAKHKITNPVKEELEFILFSFPSADGDRIECGEPL</sequence>
<dbReference type="InterPro" id="IPR011051">
    <property type="entry name" value="RmlC_Cupin_sf"/>
</dbReference>
<dbReference type="InterPro" id="IPR014710">
    <property type="entry name" value="RmlC-like_jellyroll"/>
</dbReference>
<dbReference type="SUPFAM" id="SSF51182">
    <property type="entry name" value="RmlC-like cupins"/>
    <property type="match status" value="1"/>
</dbReference>
<reference evidence="2 3" key="1">
    <citation type="submission" date="2019-11" db="EMBL/GenBank/DDBJ databases">
        <title>Pedobacter sp. HMF7056 Genome sequencing and assembly.</title>
        <authorList>
            <person name="Kang H."/>
            <person name="Kim H."/>
            <person name="Joh K."/>
        </authorList>
    </citation>
    <scope>NUCLEOTIDE SEQUENCE [LARGE SCALE GENOMIC DNA]</scope>
    <source>
        <strain evidence="2 3">HMF7056</strain>
    </source>
</reference>
<feature type="domain" description="Cupin type-2" evidence="1">
    <location>
        <begin position="38"/>
        <end position="104"/>
    </location>
</feature>
<dbReference type="EMBL" id="WVHS01000001">
    <property type="protein sequence ID" value="MXV14394.1"/>
    <property type="molecule type" value="Genomic_DNA"/>
</dbReference>
<evidence type="ECO:0000259" key="1">
    <source>
        <dbReference type="Pfam" id="PF07883"/>
    </source>
</evidence>
<comment type="caution">
    <text evidence="2">The sequence shown here is derived from an EMBL/GenBank/DDBJ whole genome shotgun (WGS) entry which is preliminary data.</text>
</comment>
<dbReference type="AlphaFoldDB" id="A0A7K1XTU2"/>
<name>A0A7K1XTU2_9SPHI</name>
<proteinExistence type="predicted"/>
<organism evidence="2 3">
    <name type="scientific">Hufsiella ginkgonis</name>
    <dbReference type="NCBI Taxonomy" id="2695274"/>
    <lineage>
        <taxon>Bacteria</taxon>
        <taxon>Pseudomonadati</taxon>
        <taxon>Bacteroidota</taxon>
        <taxon>Sphingobacteriia</taxon>
        <taxon>Sphingobacteriales</taxon>
        <taxon>Sphingobacteriaceae</taxon>
        <taxon>Hufsiella</taxon>
    </lineage>
</organism>
<evidence type="ECO:0000313" key="3">
    <source>
        <dbReference type="Proteomes" id="UP000451233"/>
    </source>
</evidence>
<dbReference type="Gene3D" id="2.60.120.10">
    <property type="entry name" value="Jelly Rolls"/>
    <property type="match status" value="1"/>
</dbReference>
<dbReference type="InterPro" id="IPR013096">
    <property type="entry name" value="Cupin_2"/>
</dbReference>
<gene>
    <name evidence="2" type="ORF">GS398_03725</name>
</gene>